<accession>A0A8S1Q3F6</accession>
<keyword evidence="3" id="KW-1185">Reference proteome</keyword>
<reference evidence="2" key="1">
    <citation type="submission" date="2021-01" db="EMBL/GenBank/DDBJ databases">
        <authorList>
            <consortium name="Genoscope - CEA"/>
            <person name="William W."/>
        </authorList>
    </citation>
    <scope>NUCLEOTIDE SEQUENCE</scope>
</reference>
<feature type="transmembrane region" description="Helical" evidence="1">
    <location>
        <begin position="47"/>
        <end position="75"/>
    </location>
</feature>
<name>A0A8S1Q3F6_PARPR</name>
<dbReference type="Proteomes" id="UP000688137">
    <property type="component" value="Unassembled WGS sequence"/>
</dbReference>
<comment type="caution">
    <text evidence="2">The sequence shown here is derived from an EMBL/GenBank/DDBJ whole genome shotgun (WGS) entry which is preliminary data.</text>
</comment>
<keyword evidence="1" id="KW-1133">Transmembrane helix</keyword>
<dbReference type="OMA" id="ECLYINT"/>
<organism evidence="2 3">
    <name type="scientific">Paramecium primaurelia</name>
    <dbReference type="NCBI Taxonomy" id="5886"/>
    <lineage>
        <taxon>Eukaryota</taxon>
        <taxon>Sar</taxon>
        <taxon>Alveolata</taxon>
        <taxon>Ciliophora</taxon>
        <taxon>Intramacronucleata</taxon>
        <taxon>Oligohymenophorea</taxon>
        <taxon>Peniculida</taxon>
        <taxon>Parameciidae</taxon>
        <taxon>Paramecium</taxon>
    </lineage>
</organism>
<protein>
    <submittedName>
        <fullName evidence="2">Uncharacterized protein</fullName>
    </submittedName>
</protein>
<evidence type="ECO:0000313" key="2">
    <source>
        <dbReference type="EMBL" id="CAD8109644.1"/>
    </source>
</evidence>
<keyword evidence="1" id="KW-0812">Transmembrane</keyword>
<sequence length="191" mass="22812">MKEHQGVMGNEFQPIKQKYFLHEKEQIRQDPFVESLQEYFQIFRRRIILHILLCILQTQQLIAFFFLALIIPSIILQADFIELDVSERGGIFKMEQTWDPPISIQMFSKIDILLLDVQLFLDGKEIEEFTIYEHLYMNTQYNLTSNTNYSFTVRLMAQFDFVPTSYLIIIVVMLVISLLYSILTYTRYKKL</sequence>
<proteinExistence type="predicted"/>
<feature type="transmembrane region" description="Helical" evidence="1">
    <location>
        <begin position="165"/>
        <end position="185"/>
    </location>
</feature>
<gene>
    <name evidence="2" type="ORF">PPRIM_AZ9-3.1.T1410090</name>
</gene>
<dbReference type="EMBL" id="CAJJDM010000145">
    <property type="protein sequence ID" value="CAD8109644.1"/>
    <property type="molecule type" value="Genomic_DNA"/>
</dbReference>
<dbReference type="AlphaFoldDB" id="A0A8S1Q3F6"/>
<evidence type="ECO:0000256" key="1">
    <source>
        <dbReference type="SAM" id="Phobius"/>
    </source>
</evidence>
<keyword evidence="1" id="KW-0472">Membrane</keyword>
<evidence type="ECO:0000313" key="3">
    <source>
        <dbReference type="Proteomes" id="UP000688137"/>
    </source>
</evidence>